<dbReference type="Pfam" id="PF03972">
    <property type="entry name" value="MmgE_PrpD_N"/>
    <property type="match status" value="1"/>
</dbReference>
<evidence type="ECO:0000256" key="1">
    <source>
        <dbReference type="ARBA" id="ARBA00006174"/>
    </source>
</evidence>
<proteinExistence type="inferred from homology"/>
<keyword evidence="5" id="KW-1185">Reference proteome</keyword>
<dbReference type="PANTHER" id="PTHR16943:SF8">
    <property type="entry name" value="2-METHYLCITRATE DEHYDRATASE"/>
    <property type="match status" value="1"/>
</dbReference>
<sequence length="444" mass="46323">MSAETDLATFAADLTWADIPETVRSHACLVLADTVAATVGGSTDPDVRGFVGEACERTPGRATVIGHGATTSRYLAAFANGAAGTVLELDEGHKFAAGHPAIHVLPALLADAEVDAGSGRDLLVAFVVGYEAAARAGRACYPLAAGYHPHGVWGPVGAAVGVAVHRGYDAEDIRTAARIAAKDAQHTLMAAATEGATVRQAFAGGANLSGLLAADLAAAGFSGVEDGVARHLDLAADGEVDREALGAELGERWDVTLGYFKRHAACRYTHPTIDAVEALLDDGLDPATVERVRVETYPTAAGLTETHPRNALQAKFSVPFAVATRLVHSTAGKAAFVDDAIDDAALALADRVEVVATDEMRDRLPDRRSARVTMRTTDGTSVTEEVVHAAGGAERPYDEAAIHEKFDALVRPVLGDTRRDTLWAATREGPADPQSLCALLRADD</sequence>
<evidence type="ECO:0000313" key="5">
    <source>
        <dbReference type="Proteomes" id="UP001596406"/>
    </source>
</evidence>
<accession>A0ABD5UC08</accession>
<feature type="domain" description="MmgE/PrpD N-terminal" evidence="2">
    <location>
        <begin position="6"/>
        <end position="226"/>
    </location>
</feature>
<reference evidence="4 5" key="1">
    <citation type="journal article" date="2019" name="Int. J. Syst. Evol. Microbiol.">
        <title>The Global Catalogue of Microorganisms (GCM) 10K type strain sequencing project: providing services to taxonomists for standard genome sequencing and annotation.</title>
        <authorList>
            <consortium name="The Broad Institute Genomics Platform"/>
            <consortium name="The Broad Institute Genome Sequencing Center for Infectious Disease"/>
            <person name="Wu L."/>
            <person name="Ma J."/>
        </authorList>
    </citation>
    <scope>NUCLEOTIDE SEQUENCE [LARGE SCALE GENOMIC DNA]</scope>
    <source>
        <strain evidence="4 5">PSRA2</strain>
    </source>
</reference>
<gene>
    <name evidence="4" type="ORF">ACFQHK_15425</name>
</gene>
<comment type="caution">
    <text evidence="4">The sequence shown here is derived from an EMBL/GenBank/DDBJ whole genome shotgun (WGS) entry which is preliminary data.</text>
</comment>
<dbReference type="SUPFAM" id="SSF103378">
    <property type="entry name" value="2-methylcitrate dehydratase PrpD"/>
    <property type="match status" value="1"/>
</dbReference>
<dbReference type="InterPro" id="IPR045336">
    <property type="entry name" value="MmgE_PrpD_N"/>
</dbReference>
<dbReference type="Gene3D" id="1.10.4100.10">
    <property type="entry name" value="2-methylcitrate dehydratase PrpD"/>
    <property type="match status" value="1"/>
</dbReference>
<evidence type="ECO:0000259" key="3">
    <source>
        <dbReference type="Pfam" id="PF19305"/>
    </source>
</evidence>
<dbReference type="PANTHER" id="PTHR16943">
    <property type="entry name" value="2-METHYLCITRATE DEHYDRATASE-RELATED"/>
    <property type="match status" value="1"/>
</dbReference>
<dbReference type="RefSeq" id="WP_304449594.1">
    <property type="nucleotide sequence ID" value="NZ_JARRAH010000002.1"/>
</dbReference>
<dbReference type="InterPro" id="IPR005656">
    <property type="entry name" value="MmgE_PrpD"/>
</dbReference>
<dbReference type="InterPro" id="IPR036148">
    <property type="entry name" value="MmgE/PrpD_sf"/>
</dbReference>
<dbReference type="Proteomes" id="UP001596406">
    <property type="component" value="Unassembled WGS sequence"/>
</dbReference>
<feature type="domain" description="MmgE/PrpD C-terminal" evidence="3">
    <location>
        <begin position="263"/>
        <end position="420"/>
    </location>
</feature>
<name>A0ABD5UC08_9EURY</name>
<evidence type="ECO:0000259" key="2">
    <source>
        <dbReference type="Pfam" id="PF03972"/>
    </source>
</evidence>
<dbReference type="InterPro" id="IPR045337">
    <property type="entry name" value="MmgE_PrpD_C"/>
</dbReference>
<dbReference type="InterPro" id="IPR042183">
    <property type="entry name" value="MmgE/PrpD_sf_1"/>
</dbReference>
<dbReference type="InterPro" id="IPR042188">
    <property type="entry name" value="MmgE/PrpD_sf_2"/>
</dbReference>
<dbReference type="AlphaFoldDB" id="A0ABD5UC08"/>
<protein>
    <submittedName>
        <fullName evidence="4">MmgE/PrpD family protein</fullName>
    </submittedName>
</protein>
<dbReference type="Pfam" id="PF19305">
    <property type="entry name" value="MmgE_PrpD_C"/>
    <property type="match status" value="1"/>
</dbReference>
<dbReference type="EMBL" id="JBHSXM010000002">
    <property type="protein sequence ID" value="MFC6837878.1"/>
    <property type="molecule type" value="Genomic_DNA"/>
</dbReference>
<organism evidence="4 5">
    <name type="scientific">Halomarina ordinaria</name>
    <dbReference type="NCBI Taxonomy" id="3033939"/>
    <lineage>
        <taxon>Archaea</taxon>
        <taxon>Methanobacteriati</taxon>
        <taxon>Methanobacteriota</taxon>
        <taxon>Stenosarchaea group</taxon>
        <taxon>Halobacteria</taxon>
        <taxon>Halobacteriales</taxon>
        <taxon>Natronomonadaceae</taxon>
        <taxon>Halomarina</taxon>
    </lineage>
</organism>
<evidence type="ECO:0000313" key="4">
    <source>
        <dbReference type="EMBL" id="MFC6837878.1"/>
    </source>
</evidence>
<dbReference type="Gene3D" id="3.30.1330.120">
    <property type="entry name" value="2-methylcitrate dehydratase PrpD"/>
    <property type="match status" value="1"/>
</dbReference>
<comment type="similarity">
    <text evidence="1">Belongs to the PrpD family.</text>
</comment>